<organism evidence="1 2">
    <name type="scientific">Photobacterium halotolerans</name>
    <dbReference type="NCBI Taxonomy" id="265726"/>
    <lineage>
        <taxon>Bacteria</taxon>
        <taxon>Pseudomonadati</taxon>
        <taxon>Pseudomonadota</taxon>
        <taxon>Gammaproteobacteria</taxon>
        <taxon>Vibrionales</taxon>
        <taxon>Vibrionaceae</taxon>
        <taxon>Photobacterium</taxon>
    </lineage>
</organism>
<dbReference type="EMBL" id="JWYV01000042">
    <property type="protein sequence ID" value="KKC97849.1"/>
    <property type="molecule type" value="Genomic_DNA"/>
</dbReference>
<sequence>MSLSTARYILCADAVTAAGFNLDVSVAVAQADLDMYETRPVADDDIKATVAPITYLDAEENTADKYFAMLALLVTQLAVNLPGSLPPVPLYVRMPQTITQQQLDNWYQTWRLDSGLEKVLGRVVLSHHTEHTHFSDVLKSLNEEEVVMAISVDSPISALDTLSQRNLLQTSQHPWGVIASEGAAGAVLASRSMVEALKLTPQARLDSWYCEHGAGEQLMSSALRKQSKAVDDFGLLFSDMTNLRSQNEEYGFAIGARGERLTNPEQLVLSHSLWGYLGEASLFTTLALALHYSDSQRVRSLFLFGANDSRAMMTLSLSEQGPAVT</sequence>
<dbReference type="PATRIC" id="fig|265726.11.peg.3677"/>
<name>A0A0F5V8K7_9GAMM</name>
<proteinExistence type="predicted"/>
<dbReference type="Proteomes" id="UP000033633">
    <property type="component" value="Unassembled WGS sequence"/>
</dbReference>
<keyword evidence="2" id="KW-1185">Reference proteome</keyword>
<protein>
    <recommendedName>
        <fullName evidence="3">Beta-ketoacyl synthase N-terminal domain-containing protein</fullName>
    </recommendedName>
</protein>
<dbReference type="RefSeq" id="WP_046222626.1">
    <property type="nucleotide sequence ID" value="NZ_JWYV01000042.1"/>
</dbReference>
<dbReference type="AlphaFoldDB" id="A0A0F5V8K7"/>
<gene>
    <name evidence="1" type="ORF">KY46_21700</name>
</gene>
<comment type="caution">
    <text evidence="1">The sequence shown here is derived from an EMBL/GenBank/DDBJ whole genome shotgun (WGS) entry which is preliminary data.</text>
</comment>
<evidence type="ECO:0008006" key="3">
    <source>
        <dbReference type="Google" id="ProtNLM"/>
    </source>
</evidence>
<evidence type="ECO:0000313" key="2">
    <source>
        <dbReference type="Proteomes" id="UP000033633"/>
    </source>
</evidence>
<accession>A0A0F5V8K7</accession>
<dbReference type="STRING" id="265726.KY46_21700"/>
<dbReference type="OrthoDB" id="5902815at2"/>
<evidence type="ECO:0000313" key="1">
    <source>
        <dbReference type="EMBL" id="KKC97849.1"/>
    </source>
</evidence>
<reference evidence="1 2" key="1">
    <citation type="submission" date="2014-12" db="EMBL/GenBank/DDBJ databases">
        <title>Mercury Reductase activity and rhizosphere competence traits in the genome of root associated Photobacterium halotolerans MELD1.</title>
        <authorList>
            <person name="Mathew D.C."/>
            <person name="Huang C.-C."/>
        </authorList>
    </citation>
    <scope>NUCLEOTIDE SEQUENCE [LARGE SCALE GENOMIC DNA]</scope>
    <source>
        <strain evidence="1 2">MELD1</strain>
    </source>
</reference>